<dbReference type="Proteomes" id="UP000658382">
    <property type="component" value="Unassembled WGS sequence"/>
</dbReference>
<evidence type="ECO:0000313" key="1">
    <source>
        <dbReference type="EMBL" id="GGJ92286.1"/>
    </source>
</evidence>
<sequence length="110" mass="13118">MEHTEQNETINFYLQLLSRTIDTNRYPFTRMIIINNVTKSEFKTLLKLLEGLHYQYITQKEEGFLDFSSLLVQFAGMLNEKLNPDETVYALKKEGYYPSLMEEFIHVLER</sequence>
<dbReference type="InterPro" id="IPR035945">
    <property type="entry name" value="YhaI-like_sf"/>
</dbReference>
<dbReference type="Gene3D" id="1.10.3750.10">
    <property type="entry name" value="YhaI-like"/>
    <property type="match status" value="1"/>
</dbReference>
<evidence type="ECO:0008006" key="3">
    <source>
        <dbReference type="Google" id="ProtNLM"/>
    </source>
</evidence>
<comment type="caution">
    <text evidence="1">The sequence shown here is derived from an EMBL/GenBank/DDBJ whole genome shotgun (WGS) entry which is preliminary data.</text>
</comment>
<dbReference type="RefSeq" id="WP_229671693.1">
    <property type="nucleotide sequence ID" value="NZ_BMNQ01000013.1"/>
</dbReference>
<dbReference type="SUPFAM" id="SSF109915">
    <property type="entry name" value="Hypothetical protein YhaI"/>
    <property type="match status" value="1"/>
</dbReference>
<accession>A0A917UWM2</accession>
<protein>
    <recommendedName>
        <fullName evidence="3">DUF1878 family protein</fullName>
    </recommendedName>
</protein>
<evidence type="ECO:0000313" key="2">
    <source>
        <dbReference type="Proteomes" id="UP000658382"/>
    </source>
</evidence>
<reference evidence="1" key="1">
    <citation type="journal article" date="2014" name="Int. J. Syst. Evol. Microbiol.">
        <title>Complete genome sequence of Corynebacterium casei LMG S-19264T (=DSM 44701T), isolated from a smear-ripened cheese.</title>
        <authorList>
            <consortium name="US DOE Joint Genome Institute (JGI-PGF)"/>
            <person name="Walter F."/>
            <person name="Albersmeier A."/>
            <person name="Kalinowski J."/>
            <person name="Ruckert C."/>
        </authorList>
    </citation>
    <scope>NUCLEOTIDE SEQUENCE</scope>
    <source>
        <strain evidence="1">JCM 12580</strain>
    </source>
</reference>
<dbReference type="InterPro" id="IPR015058">
    <property type="entry name" value="DUF1878"/>
</dbReference>
<proteinExistence type="predicted"/>
<reference evidence="1" key="2">
    <citation type="submission" date="2020-09" db="EMBL/GenBank/DDBJ databases">
        <authorList>
            <person name="Sun Q."/>
            <person name="Ohkuma M."/>
        </authorList>
    </citation>
    <scope>NUCLEOTIDE SEQUENCE</scope>
    <source>
        <strain evidence="1">JCM 12580</strain>
    </source>
</reference>
<dbReference type="Pfam" id="PF08963">
    <property type="entry name" value="DUF1878"/>
    <property type="match status" value="1"/>
</dbReference>
<dbReference type="AlphaFoldDB" id="A0A917UWM2"/>
<dbReference type="EMBL" id="BMNQ01000013">
    <property type="protein sequence ID" value="GGJ92286.1"/>
    <property type="molecule type" value="Genomic_DNA"/>
</dbReference>
<keyword evidence="2" id="KW-1185">Reference proteome</keyword>
<organism evidence="1 2">
    <name type="scientific">Lentibacillus kapialis</name>
    <dbReference type="NCBI Taxonomy" id="340214"/>
    <lineage>
        <taxon>Bacteria</taxon>
        <taxon>Bacillati</taxon>
        <taxon>Bacillota</taxon>
        <taxon>Bacilli</taxon>
        <taxon>Bacillales</taxon>
        <taxon>Bacillaceae</taxon>
        <taxon>Lentibacillus</taxon>
    </lineage>
</organism>
<name>A0A917UWM2_9BACI</name>
<gene>
    <name evidence="1" type="ORF">GCM10007063_13610</name>
</gene>